<dbReference type="InterPro" id="IPR012699">
    <property type="entry name" value="PhnN"/>
</dbReference>
<comment type="function">
    <text evidence="6">Catalyzes the phosphorylation of ribose 1,5-bisphosphate to 5-phospho-D-ribosyl alpha-1-diphosphate (PRPP).</text>
</comment>
<evidence type="ECO:0000256" key="2">
    <source>
        <dbReference type="ARBA" id="ARBA00005069"/>
    </source>
</evidence>
<dbReference type="Gene3D" id="3.40.50.300">
    <property type="entry name" value="P-loop containing nucleotide triphosphate hydrolases"/>
    <property type="match status" value="1"/>
</dbReference>
<comment type="caution">
    <text evidence="8">The sequence shown here is derived from an EMBL/GenBank/DDBJ whole genome shotgun (WGS) entry which is preliminary data.</text>
</comment>
<evidence type="ECO:0000256" key="3">
    <source>
        <dbReference type="ARBA" id="ARBA00022679"/>
    </source>
</evidence>
<dbReference type="SMART" id="SM00072">
    <property type="entry name" value="GuKc"/>
    <property type="match status" value="1"/>
</dbReference>
<accession>A0ABP9Q8L8</accession>
<dbReference type="NCBIfam" id="NF007485">
    <property type="entry name" value="PRK10078.1"/>
    <property type="match status" value="1"/>
</dbReference>
<keyword evidence="5 6" id="KW-0067">ATP-binding</keyword>
<evidence type="ECO:0000256" key="4">
    <source>
        <dbReference type="ARBA" id="ARBA00022741"/>
    </source>
</evidence>
<dbReference type="EC" id="2.7.4.23" evidence="6"/>
<dbReference type="RefSeq" id="WP_345530806.1">
    <property type="nucleotide sequence ID" value="NZ_BAABLD010000001.1"/>
</dbReference>
<keyword evidence="4 6" id="KW-0547">Nucleotide-binding</keyword>
<evidence type="ECO:0000256" key="6">
    <source>
        <dbReference type="HAMAP-Rule" id="MF_00836"/>
    </source>
</evidence>
<dbReference type="InterPro" id="IPR008145">
    <property type="entry name" value="GK/Ca_channel_bsu"/>
</dbReference>
<protein>
    <recommendedName>
        <fullName evidence="6">Ribose 1,5-bisphosphate phosphokinase PhnN</fullName>
        <ecNumber evidence="6">2.7.4.23</ecNumber>
    </recommendedName>
    <alternativeName>
        <fullName evidence="6">Ribose 1,5-bisphosphokinase</fullName>
    </alternativeName>
</protein>
<comment type="catalytic activity">
    <reaction evidence="1 6">
        <text>alpha-D-ribose 1,5-bisphosphate + ATP = 5-phospho-alpha-D-ribose 1-diphosphate + ADP</text>
        <dbReference type="Rhea" id="RHEA:20109"/>
        <dbReference type="ChEBI" id="CHEBI:30616"/>
        <dbReference type="ChEBI" id="CHEBI:58017"/>
        <dbReference type="ChEBI" id="CHEBI:68688"/>
        <dbReference type="ChEBI" id="CHEBI:456216"/>
        <dbReference type="EC" id="2.7.4.23"/>
    </reaction>
</comment>
<name>A0ABP9Q8L8_9RHOO</name>
<gene>
    <name evidence="6 8" type="primary">phnN</name>
    <name evidence="8" type="ORF">GCM10025770_00470</name>
</gene>
<evidence type="ECO:0000313" key="9">
    <source>
        <dbReference type="Proteomes" id="UP001500547"/>
    </source>
</evidence>
<evidence type="ECO:0000256" key="5">
    <source>
        <dbReference type="ARBA" id="ARBA00022840"/>
    </source>
</evidence>
<comment type="caution">
    <text evidence="6">Lacks conserved residue(s) required for the propagation of feature annotation.</text>
</comment>
<evidence type="ECO:0000259" key="7">
    <source>
        <dbReference type="SMART" id="SM00072"/>
    </source>
</evidence>
<keyword evidence="3 6" id="KW-0808">Transferase</keyword>
<feature type="domain" description="Guanylate kinase/L-type calcium channel beta subunit" evidence="7">
    <location>
        <begin position="2"/>
        <end position="181"/>
    </location>
</feature>
<sequence>MSGKLICVVGASGVGKDSLLAGLRSALTPDDRIVIAHRYITRAADAGGENHIALSEAEFQLRRNAGCFALHWQSHGLLYGIGREIELWLASGLSVVLNGSRGHLPSLRECYPQALVVEITASEWVLRERLQSRGREDAAALDARLARHRELPPSDADLRIANEGPLADTVDHLLGWVRHTADM</sequence>
<evidence type="ECO:0000313" key="8">
    <source>
        <dbReference type="EMBL" id="GAA5157358.1"/>
    </source>
</evidence>
<dbReference type="HAMAP" id="MF_00836">
    <property type="entry name" value="PhnN"/>
    <property type="match status" value="1"/>
</dbReference>
<reference evidence="9" key="1">
    <citation type="journal article" date="2019" name="Int. J. Syst. Evol. Microbiol.">
        <title>The Global Catalogue of Microorganisms (GCM) 10K type strain sequencing project: providing services to taxonomists for standard genome sequencing and annotation.</title>
        <authorList>
            <consortium name="The Broad Institute Genomics Platform"/>
            <consortium name="The Broad Institute Genome Sequencing Center for Infectious Disease"/>
            <person name="Wu L."/>
            <person name="Ma J."/>
        </authorList>
    </citation>
    <scope>NUCLEOTIDE SEQUENCE [LARGE SCALE GENOMIC DNA]</scope>
    <source>
        <strain evidence="9">JCM 18715</strain>
    </source>
</reference>
<dbReference type="Proteomes" id="UP001500547">
    <property type="component" value="Unassembled WGS sequence"/>
</dbReference>
<keyword evidence="9" id="KW-1185">Reference proteome</keyword>
<organism evidence="8 9">
    <name type="scientific">Viridibacterium curvum</name>
    <dbReference type="NCBI Taxonomy" id="1101404"/>
    <lineage>
        <taxon>Bacteria</taxon>
        <taxon>Pseudomonadati</taxon>
        <taxon>Pseudomonadota</taxon>
        <taxon>Betaproteobacteria</taxon>
        <taxon>Rhodocyclales</taxon>
        <taxon>Rhodocyclaceae</taxon>
        <taxon>Viridibacterium</taxon>
    </lineage>
</organism>
<evidence type="ECO:0000256" key="1">
    <source>
        <dbReference type="ARBA" id="ARBA00000373"/>
    </source>
</evidence>
<dbReference type="NCBIfam" id="TIGR02322">
    <property type="entry name" value="phosphon_PhnN"/>
    <property type="match status" value="1"/>
</dbReference>
<dbReference type="SUPFAM" id="SSF52540">
    <property type="entry name" value="P-loop containing nucleoside triphosphate hydrolases"/>
    <property type="match status" value="1"/>
</dbReference>
<dbReference type="EMBL" id="BAABLD010000001">
    <property type="protein sequence ID" value="GAA5157358.1"/>
    <property type="molecule type" value="Genomic_DNA"/>
</dbReference>
<dbReference type="Pfam" id="PF00625">
    <property type="entry name" value="Guanylate_kin"/>
    <property type="match status" value="1"/>
</dbReference>
<comment type="pathway">
    <text evidence="2 6">Metabolic intermediate biosynthesis; 5-phospho-alpha-D-ribose 1-diphosphate biosynthesis; 5-phospho-alpha-D-ribose 1-diphosphate from D-ribose 5-phosphate (route II): step 3/3.</text>
</comment>
<dbReference type="InterPro" id="IPR027417">
    <property type="entry name" value="P-loop_NTPase"/>
</dbReference>
<comment type="similarity">
    <text evidence="6">Belongs to the ribose 1,5-bisphosphokinase family.</text>
</comment>
<proteinExistence type="inferred from homology"/>